<sequence length="212" mass="23242">MTLNRVARLLEPLKGVLANKSSYRKIPKVHQSTALPWPSPLIISGARYSWVPTNDMERASVGSAMSSGNGLTWFTTSGFGFRSFLGLEEKKRGEKQLVGTAQDGWMQAGSMQAGVAQFGNSGLDEGWADGTTKGEVKVREHDVPVISDEDVFGLEVAVNDAQHVKHPSIIDNLAIHRLYYNVEKLTINGNIKHLGQIPFLTHADCVKNKTQI</sequence>
<protein>
    <submittedName>
        <fullName evidence="1">Uncharacterized protein</fullName>
    </submittedName>
</protein>
<accession>A0A7I8LCW6</accession>
<evidence type="ECO:0000313" key="1">
    <source>
        <dbReference type="EMBL" id="CAA7407154.1"/>
    </source>
</evidence>
<evidence type="ECO:0000313" key="2">
    <source>
        <dbReference type="Proteomes" id="UP000663760"/>
    </source>
</evidence>
<gene>
    <name evidence="1" type="ORF">SI8410_13017832</name>
</gene>
<organism evidence="1 2">
    <name type="scientific">Spirodela intermedia</name>
    <name type="common">Intermediate duckweed</name>
    <dbReference type="NCBI Taxonomy" id="51605"/>
    <lineage>
        <taxon>Eukaryota</taxon>
        <taxon>Viridiplantae</taxon>
        <taxon>Streptophyta</taxon>
        <taxon>Embryophyta</taxon>
        <taxon>Tracheophyta</taxon>
        <taxon>Spermatophyta</taxon>
        <taxon>Magnoliopsida</taxon>
        <taxon>Liliopsida</taxon>
        <taxon>Araceae</taxon>
        <taxon>Lemnoideae</taxon>
        <taxon>Spirodela</taxon>
    </lineage>
</organism>
<reference evidence="1" key="1">
    <citation type="submission" date="2020-02" db="EMBL/GenBank/DDBJ databases">
        <authorList>
            <person name="Scholz U."/>
            <person name="Mascher M."/>
            <person name="Fiebig A."/>
        </authorList>
    </citation>
    <scope>NUCLEOTIDE SEQUENCE</scope>
</reference>
<dbReference type="OrthoDB" id="721868at2759"/>
<keyword evidence="2" id="KW-1185">Reference proteome</keyword>
<proteinExistence type="predicted"/>
<dbReference type="EMBL" id="LR746276">
    <property type="protein sequence ID" value="CAA7407154.1"/>
    <property type="molecule type" value="Genomic_DNA"/>
</dbReference>
<name>A0A7I8LCW6_SPIIN</name>
<dbReference type="Proteomes" id="UP000663760">
    <property type="component" value="Chromosome 13"/>
</dbReference>
<dbReference type="AlphaFoldDB" id="A0A7I8LCW6"/>